<protein>
    <recommendedName>
        <fullName evidence="8">Vint domain-containing protein</fullName>
    </recommendedName>
</protein>
<dbReference type="Pfam" id="PF14623">
    <property type="entry name" value="Vint"/>
    <property type="match status" value="1"/>
</dbReference>
<dbReference type="SUPFAM" id="SSF51294">
    <property type="entry name" value="Hedgehog/intein (Hint) domain"/>
    <property type="match status" value="1"/>
</dbReference>
<dbReference type="Proteomes" id="UP000677228">
    <property type="component" value="Unassembled WGS sequence"/>
</dbReference>
<evidence type="ECO:0000313" key="7">
    <source>
        <dbReference type="Proteomes" id="UP000663829"/>
    </source>
</evidence>
<reference evidence="4" key="1">
    <citation type="submission" date="2021-02" db="EMBL/GenBank/DDBJ databases">
        <authorList>
            <person name="Nowell W R."/>
        </authorList>
    </citation>
    <scope>NUCLEOTIDE SEQUENCE</scope>
</reference>
<evidence type="ECO:0000313" key="3">
    <source>
        <dbReference type="EMBL" id="CAF0751215.1"/>
    </source>
</evidence>
<keyword evidence="7" id="KW-1185">Reference proteome</keyword>
<dbReference type="Gene3D" id="2.170.16.10">
    <property type="entry name" value="Hedgehog/Intein (Hint) domain"/>
    <property type="match status" value="1"/>
</dbReference>
<gene>
    <name evidence="4" type="ORF">GPM918_LOCUS15524</name>
    <name evidence="3" type="ORF">OVA965_LOCUS2024</name>
    <name evidence="6" type="ORF">SRO942_LOCUS15524</name>
    <name evidence="5" type="ORF">TMI583_LOCUS2024</name>
</gene>
<dbReference type="EMBL" id="CAJNOQ010003921">
    <property type="protein sequence ID" value="CAF1035912.1"/>
    <property type="molecule type" value="Genomic_DNA"/>
</dbReference>
<dbReference type="InterPro" id="IPR039510">
    <property type="entry name" value="Vint_dom"/>
</dbReference>
<sequence>MFARPIRGGTYSFIPDGGFVGTVFVNALSGVLTTVATNVSLEVKPTHEHIFLGDNYTAWYNSEKSDDGGKKFHIGSIMYGQSKDLIIPITTSKDHLDSPYLTVSLNYTSQSKKVIVNCMVHADTMDAQPGMVSRDIMIHQQRLEFVKQVQMAKNYMEFKSIETAQKTIKTFEEEIKSSSVQNDPFIIDLVKDLTGQVYESLSKQEWFARWGKHYLPSLTRAHLLQICNNFKDPGVQHYGGELFNKLRDEIDDIFCKLPAPKPSVRQRSASPIQMTNFYNASAGCFHGDCLVLLANGSTKLVKYIRKGDVLKTANSLDGTTVKYVAKSICSNGKVDMVNFDSGLIISPWHPVRINGNWIFPCDIGNATEIKCAEVYNFALDSHHIVIVNGVECVTLGHNFKGKVIEHPYYGTSAILDDLRDLDRSGSGFIELMPNWFIRDVKTTGLVSRISTSLNVGG</sequence>
<feature type="domain" description="Vint" evidence="1">
    <location>
        <begin position="283"/>
        <end position="443"/>
    </location>
</feature>
<dbReference type="Proteomes" id="UP000663829">
    <property type="component" value="Unassembled WGS sequence"/>
</dbReference>
<dbReference type="Proteomes" id="UP000681722">
    <property type="component" value="Unassembled WGS sequence"/>
</dbReference>
<evidence type="ECO:0008006" key="8">
    <source>
        <dbReference type="Google" id="ProtNLM"/>
    </source>
</evidence>
<dbReference type="AlphaFoldDB" id="A0A814JHF0"/>
<dbReference type="Pfam" id="PF14624">
    <property type="entry name" value="Vwaint"/>
    <property type="match status" value="1"/>
</dbReference>
<dbReference type="EMBL" id="CAJNOK010000411">
    <property type="protein sequence ID" value="CAF0751215.1"/>
    <property type="molecule type" value="Genomic_DNA"/>
</dbReference>
<organism evidence="4 7">
    <name type="scientific">Didymodactylos carnosus</name>
    <dbReference type="NCBI Taxonomy" id="1234261"/>
    <lineage>
        <taxon>Eukaryota</taxon>
        <taxon>Metazoa</taxon>
        <taxon>Spiralia</taxon>
        <taxon>Gnathifera</taxon>
        <taxon>Rotifera</taxon>
        <taxon>Eurotatoria</taxon>
        <taxon>Bdelloidea</taxon>
        <taxon>Philodinida</taxon>
        <taxon>Philodinidae</taxon>
        <taxon>Didymodactylos</taxon>
    </lineage>
</organism>
<dbReference type="EMBL" id="CAJOBC010003921">
    <property type="protein sequence ID" value="CAF3806489.1"/>
    <property type="molecule type" value="Genomic_DNA"/>
</dbReference>
<name>A0A814JHF0_9BILA</name>
<accession>A0A814JHF0</accession>
<evidence type="ECO:0000313" key="5">
    <source>
        <dbReference type="EMBL" id="CAF3530001.1"/>
    </source>
</evidence>
<evidence type="ECO:0000259" key="2">
    <source>
        <dbReference type="Pfam" id="PF14624"/>
    </source>
</evidence>
<evidence type="ECO:0000313" key="6">
    <source>
        <dbReference type="EMBL" id="CAF3806489.1"/>
    </source>
</evidence>
<feature type="domain" description="VWA-Hint protein Vwaint" evidence="2">
    <location>
        <begin position="184"/>
        <end position="252"/>
    </location>
</feature>
<comment type="caution">
    <text evidence="4">The sequence shown here is derived from an EMBL/GenBank/DDBJ whole genome shotgun (WGS) entry which is preliminary data.</text>
</comment>
<dbReference type="Proteomes" id="UP000682733">
    <property type="component" value="Unassembled WGS sequence"/>
</dbReference>
<evidence type="ECO:0000313" key="4">
    <source>
        <dbReference type="EMBL" id="CAF1035912.1"/>
    </source>
</evidence>
<dbReference type="InterPro" id="IPR032838">
    <property type="entry name" value="Vwaint_dom"/>
</dbReference>
<dbReference type="EMBL" id="CAJOBA010000411">
    <property type="protein sequence ID" value="CAF3530001.1"/>
    <property type="molecule type" value="Genomic_DNA"/>
</dbReference>
<proteinExistence type="predicted"/>
<dbReference type="OrthoDB" id="299997at2759"/>
<evidence type="ECO:0000259" key="1">
    <source>
        <dbReference type="Pfam" id="PF14623"/>
    </source>
</evidence>
<dbReference type="InterPro" id="IPR036844">
    <property type="entry name" value="Hint_dom_sf"/>
</dbReference>